<evidence type="ECO:0000256" key="1">
    <source>
        <dbReference type="SAM" id="MobiDB-lite"/>
    </source>
</evidence>
<feature type="compositionally biased region" description="Basic and acidic residues" evidence="1">
    <location>
        <begin position="90"/>
        <end position="100"/>
    </location>
</feature>
<feature type="compositionally biased region" description="Basic residues" evidence="1">
    <location>
        <begin position="23"/>
        <end position="38"/>
    </location>
</feature>
<organism evidence="2">
    <name type="scientific">uncultured Rubrobacteraceae bacterium</name>
    <dbReference type="NCBI Taxonomy" id="349277"/>
    <lineage>
        <taxon>Bacteria</taxon>
        <taxon>Bacillati</taxon>
        <taxon>Actinomycetota</taxon>
        <taxon>Rubrobacteria</taxon>
        <taxon>Rubrobacterales</taxon>
        <taxon>Rubrobacteraceae</taxon>
        <taxon>environmental samples</taxon>
    </lineage>
</organism>
<gene>
    <name evidence="2" type="ORF">AVDCRST_MAG12-764</name>
</gene>
<keyword evidence="2" id="KW-0067">ATP-binding</keyword>
<feature type="non-terminal residue" evidence="2">
    <location>
        <position position="1"/>
    </location>
</feature>
<accession>A0A6J4RDF0</accession>
<dbReference type="GO" id="GO:0005524">
    <property type="term" value="F:ATP binding"/>
    <property type="evidence" value="ECO:0007669"/>
    <property type="project" value="UniProtKB-KW"/>
</dbReference>
<feature type="compositionally biased region" description="Basic and acidic residues" evidence="1">
    <location>
        <begin position="132"/>
        <end position="146"/>
    </location>
</feature>
<evidence type="ECO:0000313" key="2">
    <source>
        <dbReference type="EMBL" id="CAA9470934.1"/>
    </source>
</evidence>
<feature type="compositionally biased region" description="Basic and acidic residues" evidence="1">
    <location>
        <begin position="39"/>
        <end position="51"/>
    </location>
</feature>
<proteinExistence type="predicted"/>
<feature type="region of interest" description="Disordered" evidence="1">
    <location>
        <begin position="1"/>
        <end position="236"/>
    </location>
</feature>
<dbReference type="AlphaFoldDB" id="A0A6J4RDF0"/>
<feature type="compositionally biased region" description="Basic and acidic residues" evidence="1">
    <location>
        <begin position="188"/>
        <end position="199"/>
    </location>
</feature>
<dbReference type="EMBL" id="CADCVK010000129">
    <property type="protein sequence ID" value="CAA9470934.1"/>
    <property type="molecule type" value="Genomic_DNA"/>
</dbReference>
<reference evidence="2" key="1">
    <citation type="submission" date="2020-02" db="EMBL/GenBank/DDBJ databases">
        <authorList>
            <person name="Meier V. D."/>
        </authorList>
    </citation>
    <scope>NUCLEOTIDE SEQUENCE</scope>
    <source>
        <strain evidence="2">AVDCRST_MAG12</strain>
    </source>
</reference>
<feature type="compositionally biased region" description="Low complexity" evidence="1">
    <location>
        <begin position="150"/>
        <end position="160"/>
    </location>
</feature>
<name>A0A6J4RDF0_9ACTN</name>
<feature type="compositionally biased region" description="Basic and acidic residues" evidence="1">
    <location>
        <begin position="227"/>
        <end position="236"/>
    </location>
</feature>
<keyword evidence="2" id="KW-0547">Nucleotide-binding</keyword>
<feature type="compositionally biased region" description="Basic and acidic residues" evidence="1">
    <location>
        <begin position="71"/>
        <end position="81"/>
    </location>
</feature>
<feature type="compositionally biased region" description="Basic and acidic residues" evidence="1">
    <location>
        <begin position="161"/>
        <end position="179"/>
    </location>
</feature>
<sequence>GAPRSRQHRDLLREHPGAQGRLASRRGGRDRHAHRLQRGRQEHDAADHLRPEPGAQGDRAVRGQRHHRAARAGDRRARDRAVPGGPAHVPAHDGAREPGPRRLPAARQVRHQRGHGPDLRPLPAAQGARAPEGGDHVRRRAADARHRPGPHGQAPAPAARRAVDGDRPDPRGPDLRDDPGDQPPGDDDPARGAERELRPGRVPARLRPGDGSRRAQRRLRQAAHQPRRPEGLPRHM</sequence>
<protein>
    <submittedName>
        <fullName evidence="2">Branched-chain amino acid transport ATP-binding protein LivF</fullName>
    </submittedName>
</protein>
<feature type="non-terminal residue" evidence="2">
    <location>
        <position position="236"/>
    </location>
</feature>